<proteinExistence type="predicted"/>
<dbReference type="Pfam" id="PF00440">
    <property type="entry name" value="TetR_N"/>
    <property type="match status" value="1"/>
</dbReference>
<dbReference type="Pfam" id="PF16925">
    <property type="entry name" value="TetR_C_13"/>
    <property type="match status" value="1"/>
</dbReference>
<accession>A0A644VD24</accession>
<dbReference type="InterPro" id="IPR001647">
    <property type="entry name" value="HTH_TetR"/>
</dbReference>
<comment type="caution">
    <text evidence="5">The sequence shown here is derived from an EMBL/GenBank/DDBJ whole genome shotgun (WGS) entry which is preliminary data.</text>
</comment>
<gene>
    <name evidence="5" type="primary">acuR_3</name>
    <name evidence="5" type="ORF">SDC9_35308</name>
</gene>
<dbReference type="SUPFAM" id="SSF46689">
    <property type="entry name" value="Homeodomain-like"/>
    <property type="match status" value="1"/>
</dbReference>
<dbReference type="AlphaFoldDB" id="A0A644VD24"/>
<dbReference type="PANTHER" id="PTHR47506:SF6">
    <property type="entry name" value="HTH-TYPE TRANSCRIPTIONAL REPRESSOR NEMR"/>
    <property type="match status" value="1"/>
</dbReference>
<dbReference type="InterPro" id="IPR036271">
    <property type="entry name" value="Tet_transcr_reg_TetR-rel_C_sf"/>
</dbReference>
<evidence type="ECO:0000259" key="4">
    <source>
        <dbReference type="PROSITE" id="PS50977"/>
    </source>
</evidence>
<evidence type="ECO:0000256" key="2">
    <source>
        <dbReference type="ARBA" id="ARBA00023125"/>
    </source>
</evidence>
<dbReference type="InterPro" id="IPR009057">
    <property type="entry name" value="Homeodomain-like_sf"/>
</dbReference>
<reference evidence="5" key="1">
    <citation type="submission" date="2019-08" db="EMBL/GenBank/DDBJ databases">
        <authorList>
            <person name="Kucharzyk K."/>
            <person name="Murdoch R.W."/>
            <person name="Higgins S."/>
            <person name="Loffler F."/>
        </authorList>
    </citation>
    <scope>NUCLEOTIDE SEQUENCE</scope>
</reference>
<evidence type="ECO:0000313" key="5">
    <source>
        <dbReference type="EMBL" id="MPL89274.1"/>
    </source>
</evidence>
<dbReference type="PROSITE" id="PS50977">
    <property type="entry name" value="HTH_TETR_2"/>
    <property type="match status" value="1"/>
</dbReference>
<keyword evidence="2" id="KW-0238">DNA-binding</keyword>
<feature type="domain" description="HTH tetR-type" evidence="4">
    <location>
        <begin position="10"/>
        <end position="70"/>
    </location>
</feature>
<organism evidence="5">
    <name type="scientific">bioreactor metagenome</name>
    <dbReference type="NCBI Taxonomy" id="1076179"/>
    <lineage>
        <taxon>unclassified sequences</taxon>
        <taxon>metagenomes</taxon>
        <taxon>ecological metagenomes</taxon>
    </lineage>
</organism>
<dbReference type="GO" id="GO:0003677">
    <property type="term" value="F:DNA binding"/>
    <property type="evidence" value="ECO:0007669"/>
    <property type="project" value="UniProtKB-KW"/>
</dbReference>
<dbReference type="SUPFAM" id="SSF48498">
    <property type="entry name" value="Tetracyclin repressor-like, C-terminal domain"/>
    <property type="match status" value="1"/>
</dbReference>
<sequence length="204" mass="22945">MSRKKSADLEQTKQTLLEVGLSLFEQKGFNVTGIQEIATSAGIPKGSFYNYFASKDDFGVAVINYYTKFHTEIWLNLLAATTEKENSYEALSSAFLAITEKYRCSEVKKGCLLGNLAAEISDASEKCRMALQTSVNTYKKILAERILLGQQYGKVRQDLPAQLLADLIWDCWQGSLLRMKIEKSVSPVNSDLELLFKYFLLPTI</sequence>
<name>A0A644VD24_9ZZZZ</name>
<dbReference type="EMBL" id="VSSQ01000276">
    <property type="protein sequence ID" value="MPL89274.1"/>
    <property type="molecule type" value="Genomic_DNA"/>
</dbReference>
<evidence type="ECO:0000256" key="1">
    <source>
        <dbReference type="ARBA" id="ARBA00023015"/>
    </source>
</evidence>
<keyword evidence="1" id="KW-0805">Transcription regulation</keyword>
<dbReference type="PRINTS" id="PR00455">
    <property type="entry name" value="HTHTETR"/>
</dbReference>
<protein>
    <submittedName>
        <fullName evidence="5">Transcriptional regulator AcuR</fullName>
    </submittedName>
</protein>
<dbReference type="InterPro" id="IPR011075">
    <property type="entry name" value="TetR_C"/>
</dbReference>
<keyword evidence="3" id="KW-0804">Transcription</keyword>
<dbReference type="PANTHER" id="PTHR47506">
    <property type="entry name" value="TRANSCRIPTIONAL REGULATORY PROTEIN"/>
    <property type="match status" value="1"/>
</dbReference>
<dbReference type="Gene3D" id="1.10.357.10">
    <property type="entry name" value="Tetracycline Repressor, domain 2"/>
    <property type="match status" value="1"/>
</dbReference>
<evidence type="ECO:0000256" key="3">
    <source>
        <dbReference type="ARBA" id="ARBA00023163"/>
    </source>
</evidence>